<feature type="compositionally biased region" description="Low complexity" evidence="1">
    <location>
        <begin position="20"/>
        <end position="36"/>
    </location>
</feature>
<accession>A0A1H2A7U7</accession>
<evidence type="ECO:0000313" key="2">
    <source>
        <dbReference type="EMBL" id="SDT41937.1"/>
    </source>
</evidence>
<reference evidence="2 3" key="1">
    <citation type="submission" date="2016-10" db="EMBL/GenBank/DDBJ databases">
        <authorList>
            <person name="de Groot N.N."/>
        </authorList>
    </citation>
    <scope>NUCLEOTIDE SEQUENCE [LARGE SCALE GENOMIC DNA]</scope>
    <source>
        <strain evidence="2 3">DSM 21741</strain>
    </source>
</reference>
<protein>
    <recommendedName>
        <fullName evidence="4">Membrane bound FAD containing D-sorbitol dehydrogenase</fullName>
    </recommendedName>
</protein>
<dbReference type="Proteomes" id="UP000199092">
    <property type="component" value="Chromosome I"/>
</dbReference>
<sequence length="192" mass="20152">MTSVVNRSAAGAAPADDRTSAGTSDTAGPTTPAAGAPTRLDRFLAFSVEATAFTRYELVGTGQAEAYLAAVDGVVGPALVDDLLDRYDLVLARAAAGEAGTSALLRRHLLGDARLGPVARNLAKMWFVGTWYELPRTWTEAYPLQTRNETFVVSAGAYVEGLLWPAIGANPPGAKPPGFGSWSQPPRIPAPR</sequence>
<dbReference type="EMBL" id="LT629749">
    <property type="protein sequence ID" value="SDT41937.1"/>
    <property type="molecule type" value="Genomic_DNA"/>
</dbReference>
<keyword evidence="3" id="KW-1185">Reference proteome</keyword>
<dbReference type="STRING" id="546871.SAMN04488543_4277"/>
<evidence type="ECO:0000313" key="3">
    <source>
        <dbReference type="Proteomes" id="UP000199092"/>
    </source>
</evidence>
<dbReference type="AlphaFoldDB" id="A0A1H2A7U7"/>
<organism evidence="2 3">
    <name type="scientific">Friedmanniella luteola</name>
    <dbReference type="NCBI Taxonomy" id="546871"/>
    <lineage>
        <taxon>Bacteria</taxon>
        <taxon>Bacillati</taxon>
        <taxon>Actinomycetota</taxon>
        <taxon>Actinomycetes</taxon>
        <taxon>Propionibacteriales</taxon>
        <taxon>Nocardioidaceae</taxon>
        <taxon>Friedmanniella</taxon>
    </lineage>
</organism>
<proteinExistence type="predicted"/>
<dbReference type="RefSeq" id="WP_197677132.1">
    <property type="nucleotide sequence ID" value="NZ_LT629749.1"/>
</dbReference>
<evidence type="ECO:0008006" key="4">
    <source>
        <dbReference type="Google" id="ProtNLM"/>
    </source>
</evidence>
<evidence type="ECO:0000256" key="1">
    <source>
        <dbReference type="SAM" id="MobiDB-lite"/>
    </source>
</evidence>
<name>A0A1H2A7U7_9ACTN</name>
<feature type="region of interest" description="Disordered" evidence="1">
    <location>
        <begin position="1"/>
        <end position="36"/>
    </location>
</feature>
<gene>
    <name evidence="2" type="ORF">SAMN04488543_4277</name>
</gene>